<sequence>MPSPPTKHQHIENTSITRSKVWYKDGSIVMQAESTQFRIHWGVLSQHSNFFADLEGLPQPNDQPTVDRCHIIELQDPVVDVKYLLKALYNPSFLSQPVLSLSAIGTLLRLGHKYDVKIVVDSAVAHIAFKNPTTLFEFDTLTNALVDRKYAPTHILAGSGFYFNLITLVQEHNIVSTLPIVQSCAAHILDGIQREDNTLASLPLVDMRRCLIGRKRLLVKQVQPGSTLGWI</sequence>
<dbReference type="InterPro" id="IPR000210">
    <property type="entry name" value="BTB/POZ_dom"/>
</dbReference>
<proteinExistence type="predicted"/>
<evidence type="ECO:0000313" key="3">
    <source>
        <dbReference type="Proteomes" id="UP001218218"/>
    </source>
</evidence>
<protein>
    <recommendedName>
        <fullName evidence="1">BTB domain-containing protein</fullName>
    </recommendedName>
</protein>
<gene>
    <name evidence="2" type="ORF">DFH08DRAFT_695731</name>
</gene>
<feature type="domain" description="BTB" evidence="1">
    <location>
        <begin position="29"/>
        <end position="125"/>
    </location>
</feature>
<dbReference type="Proteomes" id="UP001218218">
    <property type="component" value="Unassembled WGS sequence"/>
</dbReference>
<name>A0AAD7EU82_9AGAR</name>
<dbReference type="EMBL" id="JARIHO010000014">
    <property type="protein sequence ID" value="KAJ7350542.1"/>
    <property type="molecule type" value="Genomic_DNA"/>
</dbReference>
<dbReference type="AlphaFoldDB" id="A0AAD7EU82"/>
<organism evidence="2 3">
    <name type="scientific">Mycena albidolilacea</name>
    <dbReference type="NCBI Taxonomy" id="1033008"/>
    <lineage>
        <taxon>Eukaryota</taxon>
        <taxon>Fungi</taxon>
        <taxon>Dikarya</taxon>
        <taxon>Basidiomycota</taxon>
        <taxon>Agaricomycotina</taxon>
        <taxon>Agaricomycetes</taxon>
        <taxon>Agaricomycetidae</taxon>
        <taxon>Agaricales</taxon>
        <taxon>Marasmiineae</taxon>
        <taxon>Mycenaceae</taxon>
        <taxon>Mycena</taxon>
    </lineage>
</organism>
<keyword evidence="3" id="KW-1185">Reference proteome</keyword>
<comment type="caution">
    <text evidence="2">The sequence shown here is derived from an EMBL/GenBank/DDBJ whole genome shotgun (WGS) entry which is preliminary data.</text>
</comment>
<reference evidence="2" key="1">
    <citation type="submission" date="2023-03" db="EMBL/GenBank/DDBJ databases">
        <title>Massive genome expansion in bonnet fungi (Mycena s.s.) driven by repeated elements and novel gene families across ecological guilds.</title>
        <authorList>
            <consortium name="Lawrence Berkeley National Laboratory"/>
            <person name="Harder C.B."/>
            <person name="Miyauchi S."/>
            <person name="Viragh M."/>
            <person name="Kuo A."/>
            <person name="Thoen E."/>
            <person name="Andreopoulos B."/>
            <person name="Lu D."/>
            <person name="Skrede I."/>
            <person name="Drula E."/>
            <person name="Henrissat B."/>
            <person name="Morin E."/>
            <person name="Kohler A."/>
            <person name="Barry K."/>
            <person name="LaButti K."/>
            <person name="Morin E."/>
            <person name="Salamov A."/>
            <person name="Lipzen A."/>
            <person name="Mereny Z."/>
            <person name="Hegedus B."/>
            <person name="Baldrian P."/>
            <person name="Stursova M."/>
            <person name="Weitz H."/>
            <person name="Taylor A."/>
            <person name="Grigoriev I.V."/>
            <person name="Nagy L.G."/>
            <person name="Martin F."/>
            <person name="Kauserud H."/>
        </authorList>
    </citation>
    <scope>NUCLEOTIDE SEQUENCE</scope>
    <source>
        <strain evidence="2">CBHHK002</strain>
    </source>
</reference>
<evidence type="ECO:0000313" key="2">
    <source>
        <dbReference type="EMBL" id="KAJ7350542.1"/>
    </source>
</evidence>
<dbReference type="Pfam" id="PF00651">
    <property type="entry name" value="BTB"/>
    <property type="match status" value="1"/>
</dbReference>
<evidence type="ECO:0000259" key="1">
    <source>
        <dbReference type="Pfam" id="PF00651"/>
    </source>
</evidence>
<accession>A0AAD7EU82</accession>